<dbReference type="RefSeq" id="WP_237978104.1">
    <property type="nucleotide sequence ID" value="NZ_JAKNCT010000003.1"/>
</dbReference>
<evidence type="ECO:0000256" key="9">
    <source>
        <dbReference type="ARBA" id="ARBA00038592"/>
    </source>
</evidence>
<evidence type="ECO:0000256" key="5">
    <source>
        <dbReference type="ARBA" id="ARBA00022842"/>
    </source>
</evidence>
<dbReference type="PANTHER" id="PTHR34353">
    <property type="entry name" value="CRISPR-ASSOCIATED ENDONUCLEASE CAS1 1"/>
    <property type="match status" value="1"/>
</dbReference>
<dbReference type="CDD" id="cd09634">
    <property type="entry name" value="Cas1_I-II-III"/>
    <property type="match status" value="1"/>
</dbReference>
<keyword evidence="4 11" id="KW-0378">Hydrolase</keyword>
<keyword evidence="1" id="KW-0540">Nuclease</keyword>
<protein>
    <submittedName>
        <fullName evidence="11">CRISPR-associated endonuclease Cas1</fullName>
        <ecNumber evidence="11">3.1.-.-</ecNumber>
    </submittedName>
</protein>
<keyword evidence="12" id="KW-1185">Reference proteome</keyword>
<dbReference type="EC" id="3.1.-.-" evidence="11"/>
<evidence type="ECO:0000256" key="3">
    <source>
        <dbReference type="ARBA" id="ARBA00022759"/>
    </source>
</evidence>
<keyword evidence="3 11" id="KW-0255">Endonuclease</keyword>
<evidence type="ECO:0000256" key="7">
    <source>
        <dbReference type="ARBA" id="ARBA00023125"/>
    </source>
</evidence>
<feature type="region of interest" description="Disordered" evidence="10">
    <location>
        <begin position="325"/>
        <end position="354"/>
    </location>
</feature>
<proteinExistence type="predicted"/>
<dbReference type="EMBL" id="JAKNCT010000003">
    <property type="protein sequence ID" value="MCG5030447.1"/>
    <property type="molecule type" value="Genomic_DNA"/>
</dbReference>
<keyword evidence="6" id="KW-0051">Antiviral defense</keyword>
<reference evidence="11 12" key="1">
    <citation type="submission" date="2022-02" db="EMBL/GenBank/DDBJ databases">
        <title>Mesosutterella porci, a novel member of the family Sutterellaceae from pig feces.</title>
        <authorList>
            <person name="Wylensek D."/>
            <person name="Clavel T."/>
        </authorList>
    </citation>
    <scope>NUCLEOTIDE SEQUENCE [LARGE SCALE GENOMIC DNA]</scope>
    <source>
        <strain evidence="12">oilRF-744-wt-GAM-9</strain>
    </source>
</reference>
<evidence type="ECO:0000256" key="2">
    <source>
        <dbReference type="ARBA" id="ARBA00022723"/>
    </source>
</evidence>
<name>A0ABS9MPA1_9BURK</name>
<dbReference type="Gene3D" id="1.20.120.920">
    <property type="entry name" value="CRISPR-associated endonuclease Cas1, C-terminal domain"/>
    <property type="match status" value="1"/>
</dbReference>
<dbReference type="GO" id="GO:0016787">
    <property type="term" value="F:hydrolase activity"/>
    <property type="evidence" value="ECO:0007669"/>
    <property type="project" value="UniProtKB-KW"/>
</dbReference>
<evidence type="ECO:0000256" key="10">
    <source>
        <dbReference type="SAM" id="MobiDB-lite"/>
    </source>
</evidence>
<evidence type="ECO:0000256" key="6">
    <source>
        <dbReference type="ARBA" id="ARBA00023118"/>
    </source>
</evidence>
<keyword evidence="2" id="KW-0479">Metal-binding</keyword>
<evidence type="ECO:0000313" key="12">
    <source>
        <dbReference type="Proteomes" id="UP001297600"/>
    </source>
</evidence>
<keyword evidence="7" id="KW-0238">DNA-binding</keyword>
<dbReference type="GO" id="GO:0004519">
    <property type="term" value="F:endonuclease activity"/>
    <property type="evidence" value="ECO:0007669"/>
    <property type="project" value="UniProtKB-KW"/>
</dbReference>
<organism evidence="11 12">
    <name type="scientific">Mesosutterella porci</name>
    <dbReference type="NCBI Taxonomy" id="2915351"/>
    <lineage>
        <taxon>Bacteria</taxon>
        <taxon>Pseudomonadati</taxon>
        <taxon>Pseudomonadota</taxon>
        <taxon>Betaproteobacteria</taxon>
        <taxon>Burkholderiales</taxon>
        <taxon>Sutterellaceae</taxon>
        <taxon>Mesosutterella</taxon>
    </lineage>
</organism>
<dbReference type="Pfam" id="PF01867">
    <property type="entry name" value="Cas_Cas1"/>
    <property type="match status" value="1"/>
</dbReference>
<accession>A0ABS9MPA1</accession>
<dbReference type="InterPro" id="IPR042206">
    <property type="entry name" value="CRISPR-assoc_Cas1_C"/>
</dbReference>
<evidence type="ECO:0000256" key="1">
    <source>
        <dbReference type="ARBA" id="ARBA00022722"/>
    </source>
</evidence>
<keyword evidence="5" id="KW-0460">Magnesium</keyword>
<keyword evidence="8" id="KW-0464">Manganese</keyword>
<evidence type="ECO:0000256" key="4">
    <source>
        <dbReference type="ARBA" id="ARBA00022801"/>
    </source>
</evidence>
<dbReference type="InterPro" id="IPR002729">
    <property type="entry name" value="CRISPR-assoc_Cas1"/>
</dbReference>
<evidence type="ECO:0000313" key="11">
    <source>
        <dbReference type="EMBL" id="MCG5030447.1"/>
    </source>
</evidence>
<comment type="caution">
    <text evidence="11">The sequence shown here is derived from an EMBL/GenBank/DDBJ whole genome shotgun (WGS) entry which is preliminary data.</text>
</comment>
<comment type="subunit">
    <text evidence="9">Homodimer, forms a heterotetramer with a Cas2 homodimer.</text>
</comment>
<dbReference type="Proteomes" id="UP001297600">
    <property type="component" value="Unassembled WGS sequence"/>
</dbReference>
<evidence type="ECO:0000256" key="8">
    <source>
        <dbReference type="ARBA" id="ARBA00023211"/>
    </source>
</evidence>
<dbReference type="PANTHER" id="PTHR34353:SF2">
    <property type="entry name" value="CRISPR-ASSOCIATED ENDONUCLEASE CAS1 1"/>
    <property type="match status" value="1"/>
</dbReference>
<dbReference type="InterPro" id="IPR050646">
    <property type="entry name" value="Cas1"/>
</dbReference>
<sequence>MEFEFGLPVQKLNEIQHSDFIWTWKSNKRSSRMSLWLPYYGKAEKIPRSKHWKISYNGGILEVDLSSIDFIMLYGATGDLPVAFLDELSQHRITLIIHRRNQPFPYVFQPVPSSDDADVLTKQILFRENQIKRVYIAKTLIKARLSQMAGMLAISPTVLSELAKSKKIEDVRAIEAHQTARYWKQYFTGLKLDVSRREQSPIASALDAGSKFLYGIMLRWILFHKMSPCHAYLHEPSSYPTLAYDLMEPYRYIFEEAVAAAAASGIGDSKKLVAKSLSILKDNLEVIVYVPATRQYVRRKNLLHGAVLALRAYLLGEVPRLVLPQEGKRKGGRPPKTGYRLPGETKPGKENGGI</sequence>
<gene>
    <name evidence="11" type="ORF">MAF45_03160</name>
</gene>